<accession>A0A450W7S8</accession>
<organism evidence="1">
    <name type="scientific">Candidatus Kentrum sp. LPFa</name>
    <dbReference type="NCBI Taxonomy" id="2126335"/>
    <lineage>
        <taxon>Bacteria</taxon>
        <taxon>Pseudomonadati</taxon>
        <taxon>Pseudomonadota</taxon>
        <taxon>Gammaproteobacteria</taxon>
        <taxon>Candidatus Kentrum</taxon>
    </lineage>
</organism>
<reference evidence="1" key="1">
    <citation type="submission" date="2019-02" db="EMBL/GenBank/DDBJ databases">
        <authorList>
            <person name="Gruber-Vodicka R. H."/>
            <person name="Seah K. B. B."/>
        </authorList>
    </citation>
    <scope>NUCLEOTIDE SEQUENCE</scope>
    <source>
        <strain evidence="1">BECK_S313</strain>
    </source>
</reference>
<evidence type="ECO:0000313" key="1">
    <source>
        <dbReference type="EMBL" id="VFK13089.1"/>
    </source>
</evidence>
<gene>
    <name evidence="1" type="ORF">BECKLPF1236B_GA0070989_104312</name>
</gene>
<protein>
    <submittedName>
        <fullName evidence="1">Uncharacterized protein</fullName>
    </submittedName>
</protein>
<sequence>MKYHFFRFSDFLIILFRIFRESDYLPFGFGAKRWHVTVVGFGIDSLVGAIDSDSGNGFQPERTAFPVGIADMRGGIGEPVFSRIFSLIIARSSPNASSFFANSPSGRV</sequence>
<name>A0A450W7S8_9GAMM</name>
<dbReference type="AlphaFoldDB" id="A0A450W7S8"/>
<dbReference type="EMBL" id="CAADFK010000043">
    <property type="protein sequence ID" value="VFK13089.1"/>
    <property type="molecule type" value="Genomic_DNA"/>
</dbReference>
<proteinExistence type="predicted"/>